<protein>
    <submittedName>
        <fullName evidence="2">Uncharacterized protein</fullName>
    </submittedName>
</protein>
<feature type="region of interest" description="Disordered" evidence="1">
    <location>
        <begin position="1"/>
        <end position="75"/>
    </location>
</feature>
<reference evidence="2 3" key="1">
    <citation type="submission" date="2019-06" db="EMBL/GenBank/DDBJ databases">
        <title>Sorghum-associated microbial communities from plants grown in Nebraska, USA.</title>
        <authorList>
            <person name="Schachtman D."/>
        </authorList>
    </citation>
    <scope>NUCLEOTIDE SEQUENCE [LARGE SCALE GENOMIC DNA]</scope>
    <source>
        <strain evidence="2 3">1209</strain>
    </source>
</reference>
<dbReference type="Proteomes" id="UP000320811">
    <property type="component" value="Unassembled WGS sequence"/>
</dbReference>
<evidence type="ECO:0000313" key="3">
    <source>
        <dbReference type="Proteomes" id="UP000320811"/>
    </source>
</evidence>
<proteinExistence type="predicted"/>
<dbReference type="EMBL" id="VIWO01000001">
    <property type="protein sequence ID" value="TWF44440.1"/>
    <property type="molecule type" value="Genomic_DNA"/>
</dbReference>
<comment type="caution">
    <text evidence="2">The sequence shown here is derived from an EMBL/GenBank/DDBJ whole genome shotgun (WGS) entry which is preliminary data.</text>
</comment>
<feature type="compositionally biased region" description="Basic and acidic residues" evidence="1">
    <location>
        <begin position="1"/>
        <end position="11"/>
    </location>
</feature>
<feature type="compositionally biased region" description="Basic and acidic residues" evidence="1">
    <location>
        <begin position="51"/>
        <end position="61"/>
    </location>
</feature>
<name>A0A561Q270_9BACT</name>
<dbReference type="RefSeq" id="WP_145661318.1">
    <property type="nucleotide sequence ID" value="NZ_VIWO01000001.1"/>
</dbReference>
<keyword evidence="3" id="KW-1185">Reference proteome</keyword>
<evidence type="ECO:0000256" key="1">
    <source>
        <dbReference type="SAM" id="MobiDB-lite"/>
    </source>
</evidence>
<accession>A0A561Q270</accession>
<dbReference type="AlphaFoldDB" id="A0A561Q270"/>
<organism evidence="2 3">
    <name type="scientific">Chitinophaga polysaccharea</name>
    <dbReference type="NCBI Taxonomy" id="1293035"/>
    <lineage>
        <taxon>Bacteria</taxon>
        <taxon>Pseudomonadati</taxon>
        <taxon>Bacteroidota</taxon>
        <taxon>Chitinophagia</taxon>
        <taxon>Chitinophagales</taxon>
        <taxon>Chitinophagaceae</taxon>
        <taxon>Chitinophaga</taxon>
    </lineage>
</organism>
<feature type="compositionally biased region" description="Pro residues" evidence="1">
    <location>
        <begin position="29"/>
        <end position="39"/>
    </location>
</feature>
<gene>
    <name evidence="2" type="ORF">FHW36_101360</name>
</gene>
<sequence>MNKPERNKEPIPDPETPGKQQPGKEEPTPVQPPPVQPPPDKPELDPIPEELPGRENPHKPADPQGQAFDKQSPII</sequence>
<evidence type="ECO:0000313" key="2">
    <source>
        <dbReference type="EMBL" id="TWF44440.1"/>
    </source>
</evidence>